<gene>
    <name evidence="4" type="ORF">A2633_03285</name>
</gene>
<dbReference type="InterPro" id="IPR016898">
    <property type="entry name" value="Polyphosphate_phosphotransfera"/>
</dbReference>
<dbReference type="InterPro" id="IPR022300">
    <property type="entry name" value="PPK2-rel_1"/>
</dbReference>
<dbReference type="InterPro" id="IPR027417">
    <property type="entry name" value="P-loop_NTPase"/>
</dbReference>
<proteinExistence type="predicted"/>
<dbReference type="NCBIfam" id="TIGR03709">
    <property type="entry name" value="PPK2_rel_1"/>
    <property type="match status" value="1"/>
</dbReference>
<name>A0A1G2K8R2_9BACT</name>
<keyword evidence="1" id="KW-0808">Transferase</keyword>
<evidence type="ECO:0000313" key="4">
    <source>
        <dbReference type="EMBL" id="OGZ94941.1"/>
    </source>
</evidence>
<evidence type="ECO:0000259" key="3">
    <source>
        <dbReference type="Pfam" id="PF03976"/>
    </source>
</evidence>
<evidence type="ECO:0000256" key="2">
    <source>
        <dbReference type="ARBA" id="ARBA00022777"/>
    </source>
</evidence>
<dbReference type="AlphaFoldDB" id="A0A1G2K8R2"/>
<dbReference type="GO" id="GO:0006797">
    <property type="term" value="P:polyphosphate metabolic process"/>
    <property type="evidence" value="ECO:0007669"/>
    <property type="project" value="InterPro"/>
</dbReference>
<comment type="caution">
    <text evidence="4">The sequence shown here is derived from an EMBL/GenBank/DDBJ whole genome shotgun (WGS) entry which is preliminary data.</text>
</comment>
<keyword evidence="2" id="KW-0418">Kinase</keyword>
<sequence>MDLSPFQVPFERKMSLRDYDPEYTGKYENKEGAEKKLKKYIKRLKVLQNVFYAEGDYAILALEQGMDSSGKDSLIKYVMSGINPMGCQVFSFKTPSKEELKHGFLWRCMKAEPERGRIGIFNRSYYEETAVVRVHPELLAAQKIPKAVMPADVWKARYEYIRNYEKYLVENGTVVLKFFLHISKEEQRGRFFERLEKPEKNWKFSANDIKERVHWNEYMSVYEDAISETNTPHAPWHIIPGDHKWFSHLVVAEILVRTLESLNLRYPTMSPEEHEKNLTMLKEELKNEKT</sequence>
<evidence type="ECO:0000256" key="1">
    <source>
        <dbReference type="ARBA" id="ARBA00022679"/>
    </source>
</evidence>
<dbReference type="PANTHER" id="PTHR34383:SF3">
    <property type="entry name" value="POLYPHOSPHATE:AMP PHOSPHOTRANSFERASE"/>
    <property type="match status" value="1"/>
</dbReference>
<protein>
    <recommendedName>
        <fullName evidence="3">Polyphosphate kinase-2-related domain-containing protein</fullName>
    </recommendedName>
</protein>
<organism evidence="4 5">
    <name type="scientific">Candidatus Sungbacteria bacterium RIFCSPHIGHO2_01_FULL_47_32</name>
    <dbReference type="NCBI Taxonomy" id="1802264"/>
    <lineage>
        <taxon>Bacteria</taxon>
        <taxon>Candidatus Sungiibacteriota</taxon>
    </lineage>
</organism>
<dbReference type="PANTHER" id="PTHR34383">
    <property type="entry name" value="POLYPHOSPHATE:AMP PHOSPHOTRANSFERASE-RELATED"/>
    <property type="match status" value="1"/>
</dbReference>
<accession>A0A1G2K8R2</accession>
<dbReference type="GO" id="GO:0008976">
    <property type="term" value="F:polyphosphate kinase activity"/>
    <property type="evidence" value="ECO:0007669"/>
    <property type="project" value="InterPro"/>
</dbReference>
<feature type="domain" description="Polyphosphate kinase-2-related" evidence="3">
    <location>
        <begin position="29"/>
        <end position="261"/>
    </location>
</feature>
<dbReference type="Gene3D" id="3.40.50.300">
    <property type="entry name" value="P-loop containing nucleotide triphosphate hydrolases"/>
    <property type="match status" value="1"/>
</dbReference>
<evidence type="ECO:0000313" key="5">
    <source>
        <dbReference type="Proteomes" id="UP000177152"/>
    </source>
</evidence>
<dbReference type="PIRSF" id="PIRSF028756">
    <property type="entry name" value="PPK2_prd"/>
    <property type="match status" value="1"/>
</dbReference>
<dbReference type="Pfam" id="PF03976">
    <property type="entry name" value="PPK2"/>
    <property type="match status" value="1"/>
</dbReference>
<dbReference type="EMBL" id="MHQC01000021">
    <property type="protein sequence ID" value="OGZ94941.1"/>
    <property type="molecule type" value="Genomic_DNA"/>
</dbReference>
<dbReference type="InterPro" id="IPR022488">
    <property type="entry name" value="PPK2-related"/>
</dbReference>
<dbReference type="SUPFAM" id="SSF52540">
    <property type="entry name" value="P-loop containing nucleoside triphosphate hydrolases"/>
    <property type="match status" value="1"/>
</dbReference>
<dbReference type="Proteomes" id="UP000177152">
    <property type="component" value="Unassembled WGS sequence"/>
</dbReference>
<reference evidence="4 5" key="1">
    <citation type="journal article" date="2016" name="Nat. Commun.">
        <title>Thousands of microbial genomes shed light on interconnected biogeochemical processes in an aquifer system.</title>
        <authorList>
            <person name="Anantharaman K."/>
            <person name="Brown C.T."/>
            <person name="Hug L.A."/>
            <person name="Sharon I."/>
            <person name="Castelle C.J."/>
            <person name="Probst A.J."/>
            <person name="Thomas B.C."/>
            <person name="Singh A."/>
            <person name="Wilkins M.J."/>
            <person name="Karaoz U."/>
            <person name="Brodie E.L."/>
            <person name="Williams K.H."/>
            <person name="Hubbard S.S."/>
            <person name="Banfield J.F."/>
        </authorList>
    </citation>
    <scope>NUCLEOTIDE SEQUENCE [LARGE SCALE GENOMIC DNA]</scope>
</reference>